<evidence type="ECO:0000313" key="3">
    <source>
        <dbReference type="Proteomes" id="UP000219788"/>
    </source>
</evidence>
<evidence type="ECO:0000256" key="1">
    <source>
        <dbReference type="ARBA" id="ARBA00023063"/>
    </source>
</evidence>
<name>A0A2A7TXW8_EDWTA</name>
<dbReference type="Pfam" id="PF02613">
    <property type="entry name" value="Nitrate_red_del"/>
    <property type="match status" value="1"/>
</dbReference>
<dbReference type="InterPro" id="IPR003765">
    <property type="entry name" value="NO3_reductase_chaperone_NarJ"/>
</dbReference>
<reference evidence="3" key="1">
    <citation type="submission" date="2017-09" db="EMBL/GenBank/DDBJ databases">
        <title>FDA dAtabase for Regulatory Grade micrObial Sequences (FDA-ARGOS): Supporting development and validation of Infectious Disease Dx tests.</title>
        <authorList>
            <person name="Goldberg B."/>
            <person name="Campos J."/>
            <person name="Tallon L."/>
            <person name="Sadzewicz L."/>
            <person name="Ott S."/>
            <person name="Zhao X."/>
            <person name="Nagaraj S."/>
            <person name="Vavikolanu K."/>
            <person name="Aluvathingal J."/>
            <person name="Nadendla S."/>
            <person name="Geyer C."/>
            <person name="Sichtig H."/>
        </authorList>
    </citation>
    <scope>NUCLEOTIDE SEQUENCE [LARGE SCALE GENOMIC DNA]</scope>
    <source>
        <strain evidence="3">FDAARGOS_370</strain>
    </source>
</reference>
<organism evidence="2 3">
    <name type="scientific">Edwardsiella tarda</name>
    <dbReference type="NCBI Taxonomy" id="636"/>
    <lineage>
        <taxon>Bacteria</taxon>
        <taxon>Pseudomonadati</taxon>
        <taxon>Pseudomonadota</taxon>
        <taxon>Gammaproteobacteria</taxon>
        <taxon>Enterobacterales</taxon>
        <taxon>Hafniaceae</taxon>
        <taxon>Edwardsiella</taxon>
    </lineage>
</organism>
<sequence length="215" mass="24526">MLSLLIVARLLEYPDEALWQARDELESALTQCPELAEADRTRLADFIRHYYHAPLATRQSEYVAQFDHTRRCALYLCEHQLAESKTRGQAMVNILQHYQQAALTPAVRELPDYLPMVLEFAYLQDQTTPGEGLRILTQIVEVAQILYRRTKAGRYGVLFLLLLHLAGQQEDAQDETVTAPDIDAEWERAHAPARVELPALPPEHAATVHYLNLGR</sequence>
<dbReference type="OrthoDB" id="8478585at2"/>
<dbReference type="PANTHER" id="PTHR43680">
    <property type="entry name" value="NITRATE REDUCTASE MOLYBDENUM COFACTOR ASSEMBLY CHAPERONE"/>
    <property type="match status" value="1"/>
</dbReference>
<dbReference type="GO" id="GO:0051131">
    <property type="term" value="P:chaperone-mediated protein complex assembly"/>
    <property type="evidence" value="ECO:0007669"/>
    <property type="project" value="InterPro"/>
</dbReference>
<dbReference type="PANTHER" id="PTHR43680:SF2">
    <property type="entry name" value="NITRATE REDUCTASE MOLYBDENUM COFACTOR ASSEMBLY CHAPERONE NARJ"/>
    <property type="match status" value="1"/>
</dbReference>
<dbReference type="InterPro" id="IPR020945">
    <property type="entry name" value="DMSO/NO3_reduct_chaperone"/>
</dbReference>
<dbReference type="Proteomes" id="UP000219788">
    <property type="component" value="Unassembled WGS sequence"/>
</dbReference>
<protein>
    <submittedName>
        <fullName evidence="2">Nitrate reductase molybdenum cofactor assembly chaperone</fullName>
    </submittedName>
</protein>
<dbReference type="GO" id="GO:0042128">
    <property type="term" value="P:nitrate assimilation"/>
    <property type="evidence" value="ECO:0007669"/>
    <property type="project" value="UniProtKB-KW"/>
</dbReference>
<dbReference type="GO" id="GO:0051082">
    <property type="term" value="F:unfolded protein binding"/>
    <property type="evidence" value="ECO:0007669"/>
    <property type="project" value="InterPro"/>
</dbReference>
<dbReference type="AlphaFoldDB" id="A0A2A7TXW8"/>
<dbReference type="STRING" id="636.AAW15_14715"/>
<dbReference type="SUPFAM" id="SSF89155">
    <property type="entry name" value="TorD-like"/>
    <property type="match status" value="1"/>
</dbReference>
<dbReference type="NCBIfam" id="TIGR00684">
    <property type="entry name" value="narJ"/>
    <property type="match status" value="1"/>
</dbReference>
<dbReference type="GO" id="GO:0016530">
    <property type="term" value="F:metallochaperone activity"/>
    <property type="evidence" value="ECO:0007669"/>
    <property type="project" value="TreeGrafter"/>
</dbReference>
<accession>A0A2A7TXW8</accession>
<evidence type="ECO:0000313" key="2">
    <source>
        <dbReference type="EMBL" id="PEH70955.1"/>
    </source>
</evidence>
<dbReference type="InterPro" id="IPR036411">
    <property type="entry name" value="TorD-like_sf"/>
</dbReference>
<dbReference type="RefSeq" id="WP_005280878.1">
    <property type="nucleotide sequence ID" value="NZ_CABKPF010000085.1"/>
</dbReference>
<proteinExistence type="predicted"/>
<comment type="caution">
    <text evidence="2">The sequence shown here is derived from an EMBL/GenBank/DDBJ whole genome shotgun (WGS) entry which is preliminary data.</text>
</comment>
<keyword evidence="1" id="KW-0534">Nitrate assimilation</keyword>
<gene>
    <name evidence="2" type="primary">narJ</name>
    <name evidence="2" type="ORF">CRM76_02770</name>
</gene>
<dbReference type="EMBL" id="PDDV01000013">
    <property type="protein sequence ID" value="PEH70955.1"/>
    <property type="molecule type" value="Genomic_DNA"/>
</dbReference>